<feature type="domain" description="VOC" evidence="1">
    <location>
        <begin position="7"/>
        <end position="122"/>
    </location>
</feature>
<keyword evidence="2" id="KW-0560">Oxidoreductase</keyword>
<dbReference type="InterPro" id="IPR004360">
    <property type="entry name" value="Glyas_Fos-R_dOase_dom"/>
</dbReference>
<proteinExistence type="predicted"/>
<protein>
    <submittedName>
        <fullName evidence="2">Glyoxalase/bleomycin resistance protein/dioxygenase domain</fullName>
    </submittedName>
</protein>
<dbReference type="InterPro" id="IPR037523">
    <property type="entry name" value="VOC_core"/>
</dbReference>
<dbReference type="RefSeq" id="WP_062228242.1">
    <property type="nucleotide sequence ID" value="NZ_BBWR01000012.1"/>
</dbReference>
<dbReference type="PROSITE" id="PS51819">
    <property type="entry name" value="VOC"/>
    <property type="match status" value="2"/>
</dbReference>
<dbReference type="InterPro" id="IPR029068">
    <property type="entry name" value="Glyas_Bleomycin-R_OHBP_Dase"/>
</dbReference>
<sequence>MATPEGRPVWYELVSEEPAAAEGFYADVLNWRFTTPPGAGPSGYRMALAGQTPVAGMMPLGQDTSMMPRWLIYFAVDDVDARAAAASGLGAAVHVPPTDIPGVGRFAFLTDPQGQPFYLLRRDDGAAADAFACGLDAAPGHAAWNELCAPEPDAALGFYTSLLSIRAEGAMPMGDLGMYRFIHAGADCIGAIMGPVPGSRPGWQVYFVVDDIDAALARVTQSGGRVVQEPLEIPGGAFSMVAEDREAARFGLVGPRHGAPMAM</sequence>
<evidence type="ECO:0000259" key="1">
    <source>
        <dbReference type="PROSITE" id="PS51819"/>
    </source>
</evidence>
<dbReference type="SUPFAM" id="SSF54593">
    <property type="entry name" value="Glyoxalase/Bleomycin resistance protein/Dihydroxybiphenyl dioxygenase"/>
    <property type="match status" value="2"/>
</dbReference>
<dbReference type="AlphaFoldDB" id="A0A0P0Z0I0"/>
<accession>A0A0P0Z0I0</accession>
<evidence type="ECO:0000313" key="2">
    <source>
        <dbReference type="EMBL" id="BAT27154.1"/>
    </source>
</evidence>
<keyword evidence="2" id="KW-0223">Dioxygenase</keyword>
<dbReference type="Gene3D" id="3.10.180.10">
    <property type="entry name" value="2,3-Dihydroxybiphenyl 1,2-Dioxygenase, domain 1"/>
    <property type="match status" value="2"/>
</dbReference>
<organism evidence="2">
    <name type="scientific">Aureimonas frigidaquae</name>
    <dbReference type="NCBI Taxonomy" id="424757"/>
    <lineage>
        <taxon>Bacteria</taxon>
        <taxon>Pseudomonadati</taxon>
        <taxon>Pseudomonadota</taxon>
        <taxon>Alphaproteobacteria</taxon>
        <taxon>Hyphomicrobiales</taxon>
        <taxon>Aurantimonadaceae</taxon>
        <taxon>Aureimonas</taxon>
    </lineage>
</organism>
<dbReference type="InterPro" id="IPR052164">
    <property type="entry name" value="Anthracycline_SecMetBiosynth"/>
</dbReference>
<name>A0A0P0Z0I0_9HYPH</name>
<reference evidence="2" key="1">
    <citation type="journal article" date="2015" name="Proc. Natl. Acad. Sci. U.S.A.">
        <title>Bacterial clade with the ribosomal RNA operon on a small plasmid rather than the chromosome.</title>
        <authorList>
            <person name="Anda M."/>
            <person name="Ohtsubo Y."/>
            <person name="Okubo T."/>
            <person name="Sugawara M."/>
            <person name="Nagata Y."/>
            <person name="Tsuda M."/>
            <person name="Minamisawa K."/>
            <person name="Mitsui H."/>
        </authorList>
    </citation>
    <scope>NUCLEOTIDE SEQUENCE</scope>
    <source>
        <strain evidence="2">JCM 14755</strain>
    </source>
</reference>
<dbReference type="CDD" id="cd07247">
    <property type="entry name" value="SgaA_N_like"/>
    <property type="match status" value="1"/>
</dbReference>
<dbReference type="PANTHER" id="PTHR33993:SF14">
    <property type="entry name" value="GB|AAF24581.1"/>
    <property type="match status" value="1"/>
</dbReference>
<dbReference type="EMBL" id="LC066375">
    <property type="protein sequence ID" value="BAT27154.1"/>
    <property type="molecule type" value="Genomic_DNA"/>
</dbReference>
<dbReference type="PANTHER" id="PTHR33993">
    <property type="entry name" value="GLYOXALASE-RELATED"/>
    <property type="match status" value="1"/>
</dbReference>
<feature type="domain" description="VOC" evidence="1">
    <location>
        <begin position="138"/>
        <end position="255"/>
    </location>
</feature>
<dbReference type="GO" id="GO:0051213">
    <property type="term" value="F:dioxygenase activity"/>
    <property type="evidence" value="ECO:0007669"/>
    <property type="project" value="UniProtKB-KW"/>
</dbReference>
<dbReference type="Pfam" id="PF00903">
    <property type="entry name" value="Glyoxalase"/>
    <property type="match status" value="2"/>
</dbReference>